<dbReference type="InterPro" id="IPR003615">
    <property type="entry name" value="HNH_nuc"/>
</dbReference>
<dbReference type="EMBL" id="LAZR01030605">
    <property type="protein sequence ID" value="KKL56118.1"/>
    <property type="molecule type" value="Genomic_DNA"/>
</dbReference>
<feature type="non-terminal residue" evidence="2">
    <location>
        <position position="1"/>
    </location>
</feature>
<proteinExistence type="predicted"/>
<evidence type="ECO:0000259" key="1">
    <source>
        <dbReference type="SMART" id="SM00507"/>
    </source>
</evidence>
<reference evidence="2" key="1">
    <citation type="journal article" date="2015" name="Nature">
        <title>Complex archaea that bridge the gap between prokaryotes and eukaryotes.</title>
        <authorList>
            <person name="Spang A."/>
            <person name="Saw J.H."/>
            <person name="Jorgensen S.L."/>
            <person name="Zaremba-Niedzwiedzka K."/>
            <person name="Martijn J."/>
            <person name="Lind A.E."/>
            <person name="van Eijk R."/>
            <person name="Schleper C."/>
            <person name="Guy L."/>
            <person name="Ettema T.J."/>
        </authorList>
    </citation>
    <scope>NUCLEOTIDE SEQUENCE</scope>
</reference>
<comment type="caution">
    <text evidence="2">The sequence shown here is derived from an EMBL/GenBank/DDBJ whole genome shotgun (WGS) entry which is preliminary data.</text>
</comment>
<evidence type="ECO:0000313" key="2">
    <source>
        <dbReference type="EMBL" id="KKL56118.1"/>
    </source>
</evidence>
<sequence>RNDITKRMKRRKTYRRNRRYRKTRYRPARWHNRASMRRKGRLAPSIRSKLESHLREKRFVESILPISSWIVETAQFDIHRIQNPDVAGVGYQQGPQAGYANVKAYVLHRDGYCCQRKARGVKHDKRLQVHHIVWRNQGGTDEPGNLLTLCSLCHDALHAGEWRLPKRRRSKTRHAAHVGAVQSQLKKSDWNFIETFGHLTKMKRRQLDLSKTHANDAIAVACAGIDAVDTLKVVLYKRHVPAGDYRQTRGSHSETKLPTNKLFGLRKFDLIKTSKGIGFVKGKRANGCFDISNVEFRKSYSVSVKKNCTRISARSSTLVQPLC</sequence>
<dbReference type="AlphaFoldDB" id="A0A0F9D307"/>
<dbReference type="Gene3D" id="1.10.30.50">
    <property type="match status" value="1"/>
</dbReference>
<protein>
    <recommendedName>
        <fullName evidence="1">HNH nuclease domain-containing protein</fullName>
    </recommendedName>
</protein>
<dbReference type="CDD" id="cd00085">
    <property type="entry name" value="HNHc"/>
    <property type="match status" value="1"/>
</dbReference>
<dbReference type="Pfam" id="PF01844">
    <property type="entry name" value="HNH"/>
    <property type="match status" value="1"/>
</dbReference>
<dbReference type="NCBIfam" id="NF040563">
    <property type="entry name" value="guided_IscB"/>
    <property type="match status" value="1"/>
</dbReference>
<accession>A0A0F9D307</accession>
<dbReference type="GO" id="GO:0008270">
    <property type="term" value="F:zinc ion binding"/>
    <property type="evidence" value="ECO:0007669"/>
    <property type="project" value="InterPro"/>
</dbReference>
<organism evidence="2">
    <name type="scientific">marine sediment metagenome</name>
    <dbReference type="NCBI Taxonomy" id="412755"/>
    <lineage>
        <taxon>unclassified sequences</taxon>
        <taxon>metagenomes</taxon>
        <taxon>ecological metagenomes</taxon>
    </lineage>
</organism>
<dbReference type="GO" id="GO:0003676">
    <property type="term" value="F:nucleic acid binding"/>
    <property type="evidence" value="ECO:0007669"/>
    <property type="project" value="InterPro"/>
</dbReference>
<gene>
    <name evidence="2" type="ORF">LCGC14_2248620</name>
</gene>
<feature type="domain" description="HNH nuclease" evidence="1">
    <location>
        <begin position="101"/>
        <end position="155"/>
    </location>
</feature>
<dbReference type="SMART" id="SM00507">
    <property type="entry name" value="HNHc"/>
    <property type="match status" value="1"/>
</dbReference>
<dbReference type="Pfam" id="PF14239">
    <property type="entry name" value="RRXRR"/>
    <property type="match status" value="1"/>
</dbReference>
<dbReference type="InterPro" id="IPR047693">
    <property type="entry name" value="RNA-guided_IscB-like"/>
</dbReference>
<name>A0A0F9D307_9ZZZZ</name>
<dbReference type="InterPro" id="IPR025938">
    <property type="entry name" value="RRXRR_dom"/>
</dbReference>
<dbReference type="InterPro" id="IPR002711">
    <property type="entry name" value="HNH"/>
</dbReference>
<dbReference type="GO" id="GO:0004519">
    <property type="term" value="F:endonuclease activity"/>
    <property type="evidence" value="ECO:0007669"/>
    <property type="project" value="InterPro"/>
</dbReference>